<protein>
    <submittedName>
        <fullName evidence="1">Protein TAR1</fullName>
    </submittedName>
</protein>
<organism evidence="1 2">
    <name type="scientific">Melia azedarach</name>
    <name type="common">Chinaberry tree</name>
    <dbReference type="NCBI Taxonomy" id="155640"/>
    <lineage>
        <taxon>Eukaryota</taxon>
        <taxon>Viridiplantae</taxon>
        <taxon>Streptophyta</taxon>
        <taxon>Embryophyta</taxon>
        <taxon>Tracheophyta</taxon>
        <taxon>Spermatophyta</taxon>
        <taxon>Magnoliopsida</taxon>
        <taxon>eudicotyledons</taxon>
        <taxon>Gunneridae</taxon>
        <taxon>Pentapetalae</taxon>
        <taxon>rosids</taxon>
        <taxon>malvids</taxon>
        <taxon>Sapindales</taxon>
        <taxon>Meliaceae</taxon>
        <taxon>Melia</taxon>
    </lineage>
</organism>
<gene>
    <name evidence="1" type="ORF">OWV82_010890</name>
</gene>
<dbReference type="Proteomes" id="UP001164539">
    <property type="component" value="Chromosome 5"/>
</dbReference>
<proteinExistence type="predicted"/>
<comment type="caution">
    <text evidence="1">The sequence shown here is derived from an EMBL/GenBank/DDBJ whole genome shotgun (WGS) entry which is preliminary data.</text>
</comment>
<sequence length="370" mass="40405">MPPGWDCLVRAPSWPASKPLLSRPGVFREWRLAAGHRAHCTLLAARARAVTPARTPPALPAPMCQRELSKDWPRLSSCGRGVNLCLAPRIARGASLLPRLAPERQPPSLPSLHPKGAVHGLASGLRARASNCRRSIRFSYSPSASLALRVRSVSCVAYPCEGIRRFRCSNPPCALPGAGWTRGVLRVPGVPCDTSHGRLGPRSLARALGCGTPPSPLPPVRRGVETRLAPPRRNNEPRRELRQGKSNERARSRRPGHGARPGCVAFFHRNPKRLSATDISALASMKNVAKCDTWCELQNPVNHRVFERKLRPKPLGRGHVCLGVTHRCPPAQSPLGGRGVGRAETGLPCAPRSRLAEIRVLRRPGRDDRW</sequence>
<dbReference type="EMBL" id="CM051398">
    <property type="protein sequence ID" value="KAJ4719291.1"/>
    <property type="molecule type" value="Genomic_DNA"/>
</dbReference>
<evidence type="ECO:0000313" key="1">
    <source>
        <dbReference type="EMBL" id="KAJ4719291.1"/>
    </source>
</evidence>
<evidence type="ECO:0000313" key="2">
    <source>
        <dbReference type="Proteomes" id="UP001164539"/>
    </source>
</evidence>
<name>A0ACC1Y6J1_MELAZ</name>
<accession>A0ACC1Y6J1</accession>
<reference evidence="1 2" key="1">
    <citation type="journal article" date="2023" name="Science">
        <title>Complex scaffold remodeling in plant triterpene biosynthesis.</title>
        <authorList>
            <person name="De La Pena R."/>
            <person name="Hodgson H."/>
            <person name="Liu J.C."/>
            <person name="Stephenson M.J."/>
            <person name="Martin A.C."/>
            <person name="Owen C."/>
            <person name="Harkess A."/>
            <person name="Leebens-Mack J."/>
            <person name="Jimenez L.E."/>
            <person name="Osbourn A."/>
            <person name="Sattely E.S."/>
        </authorList>
    </citation>
    <scope>NUCLEOTIDE SEQUENCE [LARGE SCALE GENOMIC DNA]</scope>
    <source>
        <strain evidence="2">cv. JPN11</strain>
        <tissue evidence="1">Leaf</tissue>
    </source>
</reference>
<keyword evidence="2" id="KW-1185">Reference proteome</keyword>